<comment type="caution">
    <text evidence="2">The sequence shown here is derived from an EMBL/GenBank/DDBJ whole genome shotgun (WGS) entry which is preliminary data.</text>
</comment>
<keyword evidence="1" id="KW-0812">Transmembrane</keyword>
<dbReference type="AlphaFoldDB" id="A0A2I0QY38"/>
<dbReference type="EMBL" id="PJNH01000001">
    <property type="protein sequence ID" value="PKR79245.1"/>
    <property type="molecule type" value="Genomic_DNA"/>
</dbReference>
<feature type="transmembrane region" description="Helical" evidence="1">
    <location>
        <begin position="34"/>
        <end position="53"/>
    </location>
</feature>
<accession>A0A2I0QY38</accession>
<keyword evidence="1" id="KW-1133">Transmembrane helix</keyword>
<proteinExistence type="predicted"/>
<dbReference type="Pfam" id="PF06961">
    <property type="entry name" value="DUF1294"/>
    <property type="match status" value="1"/>
</dbReference>
<keyword evidence="1" id="KW-0472">Membrane</keyword>
<dbReference type="InterPro" id="IPR012156">
    <property type="entry name" value="Cold_shock_CspA"/>
</dbReference>
<organism evidence="2 3">
    <name type="scientific">Halalkalibacillus sediminis</name>
    <dbReference type="NCBI Taxonomy" id="2018042"/>
    <lineage>
        <taxon>Bacteria</taxon>
        <taxon>Bacillati</taxon>
        <taxon>Bacillota</taxon>
        <taxon>Bacilli</taxon>
        <taxon>Bacillales</taxon>
        <taxon>Bacillaceae</taxon>
        <taxon>Halalkalibacillus</taxon>
    </lineage>
</organism>
<evidence type="ECO:0000313" key="3">
    <source>
        <dbReference type="Proteomes" id="UP000243524"/>
    </source>
</evidence>
<feature type="transmembrane region" description="Helical" evidence="1">
    <location>
        <begin position="6"/>
        <end position="22"/>
    </location>
</feature>
<dbReference type="Proteomes" id="UP000243524">
    <property type="component" value="Unassembled WGS sequence"/>
</dbReference>
<gene>
    <name evidence="2" type="ORF">CEY16_05765</name>
</gene>
<dbReference type="RefSeq" id="WP_101330989.1">
    <property type="nucleotide sequence ID" value="NZ_PJNH01000001.1"/>
</dbReference>
<dbReference type="OrthoDB" id="1698854at2"/>
<evidence type="ECO:0000313" key="2">
    <source>
        <dbReference type="EMBL" id="PKR79245.1"/>
    </source>
</evidence>
<name>A0A2I0QY38_9BACI</name>
<reference evidence="2 3" key="1">
    <citation type="submission" date="2017-06" db="EMBL/GenBank/DDBJ databases">
        <title>the draft geome sequence of Illustriluteabacillus marina B3227.</title>
        <authorList>
            <person name="He R.-H."/>
            <person name="Du Z.-J."/>
        </authorList>
    </citation>
    <scope>NUCLEOTIDE SEQUENCE [LARGE SCALE GENOMIC DNA]</scope>
    <source>
        <strain evidence="2 3">B3227</strain>
    </source>
</reference>
<feature type="transmembrane region" description="Helical" evidence="1">
    <location>
        <begin position="65"/>
        <end position="82"/>
    </location>
</feature>
<keyword evidence="3" id="KW-1185">Reference proteome</keyword>
<sequence length="83" mass="9884">MYIYLFSLVFFASIVGFIMMWRDKRKAERHQWRISEGTLWAVAISGGAPGMWLGMMVFRHKTKHIQFKYGLPILTIIWMIFLL</sequence>
<protein>
    <submittedName>
        <fullName evidence="2">DUF1294 domain-containing protein</fullName>
    </submittedName>
</protein>
<dbReference type="InterPro" id="IPR010718">
    <property type="entry name" value="DUF1294"/>
</dbReference>
<evidence type="ECO:0000256" key="1">
    <source>
        <dbReference type="SAM" id="Phobius"/>
    </source>
</evidence>
<dbReference type="GO" id="GO:0003676">
    <property type="term" value="F:nucleic acid binding"/>
    <property type="evidence" value="ECO:0007669"/>
    <property type="project" value="InterPro"/>
</dbReference>
<dbReference type="PIRSF" id="PIRSF002599">
    <property type="entry name" value="Cold_shock_A"/>
    <property type="match status" value="1"/>
</dbReference>